<evidence type="ECO:0000256" key="1">
    <source>
        <dbReference type="SAM" id="MobiDB-lite"/>
    </source>
</evidence>
<organism evidence="2 3">
    <name type="scientific">Gordonia pseudamarae</name>
    <dbReference type="NCBI Taxonomy" id="2831662"/>
    <lineage>
        <taxon>Bacteria</taxon>
        <taxon>Bacillati</taxon>
        <taxon>Actinomycetota</taxon>
        <taxon>Actinomycetes</taxon>
        <taxon>Mycobacteriales</taxon>
        <taxon>Gordoniaceae</taxon>
        <taxon>Gordonia</taxon>
    </lineage>
</organism>
<gene>
    <name evidence="2" type="ORF">GII31_06720</name>
</gene>
<sequence length="227" mass="23473">MRTSEAALVAMRSRSGRSLDSFCTLLSVGRDCGTTVPGEAEVRRRFDRIDRVDVSALAADAFVLAGSHHGLASLAVSIPGRSVSLRQAWPQVGDAVGRAVTAHGDRVDADLIVLRDWAEATVAAASGIEQLLTTWYRAVDKVGEPLVCGVPAHGAAEAIRTGVVSPSLLADDIAARVTLFDTAADATDDGIAEMLRVLVTATDDLAGGAPQAPPDNGSGYLALAGDE</sequence>
<protein>
    <recommendedName>
        <fullName evidence="4">TetR family transcriptional regulator</fullName>
    </recommendedName>
</protein>
<feature type="region of interest" description="Disordered" evidence="1">
    <location>
        <begin position="206"/>
        <end position="227"/>
    </location>
</feature>
<evidence type="ECO:0000313" key="3">
    <source>
        <dbReference type="Proteomes" id="UP001059836"/>
    </source>
</evidence>
<evidence type="ECO:0008006" key="4">
    <source>
        <dbReference type="Google" id="ProtNLM"/>
    </source>
</evidence>
<evidence type="ECO:0000313" key="2">
    <source>
        <dbReference type="EMBL" id="QHN34637.1"/>
    </source>
</evidence>
<name>A0ABX6IG75_9ACTN</name>
<proteinExistence type="predicted"/>
<reference evidence="2" key="1">
    <citation type="journal article" date="2021" name="Nat. Microbiol.">
        <title>Cocultivation of an ultrasmall environmental parasitic bacterium with lytic ability against bacteria associated with wastewater foams.</title>
        <authorList>
            <person name="Batinovic S."/>
            <person name="Rose J.J.A."/>
            <person name="Ratcliffe J."/>
            <person name="Seviour R.J."/>
            <person name="Petrovski S."/>
        </authorList>
    </citation>
    <scope>NUCLEOTIDE SEQUENCE</scope>
    <source>
        <strain evidence="2">CON9</strain>
    </source>
</reference>
<accession>A0ABX6IG75</accession>
<keyword evidence="3" id="KW-1185">Reference proteome</keyword>
<dbReference type="Proteomes" id="UP001059836">
    <property type="component" value="Chromosome"/>
</dbReference>
<dbReference type="RefSeq" id="WP_260840353.1">
    <property type="nucleotide sequence ID" value="NZ_CP045809.1"/>
</dbReference>
<dbReference type="EMBL" id="CP045809">
    <property type="protein sequence ID" value="QHN34637.1"/>
    <property type="molecule type" value="Genomic_DNA"/>
</dbReference>